<evidence type="ECO:0000256" key="1">
    <source>
        <dbReference type="SAM" id="Phobius"/>
    </source>
</evidence>
<dbReference type="Proteomes" id="UP000694941">
    <property type="component" value="Unplaced"/>
</dbReference>
<dbReference type="GeneID" id="106474451"/>
<sequence length="309" mass="34695">MLAYMDHTMQNVTEKPRGFFAMWRLDRDLTIVVGAAIGTLGLMFILAFAVLAWRCCCQKSVNEKEYGCKKQPEECKIVAKRRSGIIQSDSVVLVDAANNQQYETQVLEINNKSMLRSQSVPIRDGKGVKESHKSSSMKPRPLSQPVHLCYQAPPYPHATCSNPSELDLTDAGVDVNQVILSSIPENNSQSHYDLQDMPTLSECPSYDELVDLNGLPCQYIINPDVKTRSLPAWGHSRLRPLSTEDDLNELYAKVNFSKKRKNRMRNDSAAAIAVNKSQNSFITLPFVHKDTDSLVDNEAIVIYDERTAL</sequence>
<feature type="transmembrane region" description="Helical" evidence="1">
    <location>
        <begin position="29"/>
        <end position="53"/>
    </location>
</feature>
<organism evidence="2 3">
    <name type="scientific">Limulus polyphemus</name>
    <name type="common">Atlantic horseshoe crab</name>
    <dbReference type="NCBI Taxonomy" id="6850"/>
    <lineage>
        <taxon>Eukaryota</taxon>
        <taxon>Metazoa</taxon>
        <taxon>Ecdysozoa</taxon>
        <taxon>Arthropoda</taxon>
        <taxon>Chelicerata</taxon>
        <taxon>Merostomata</taxon>
        <taxon>Xiphosura</taxon>
        <taxon>Limulidae</taxon>
        <taxon>Limulus</taxon>
    </lineage>
</organism>
<name>A0ABM1BXL3_LIMPO</name>
<proteinExistence type="predicted"/>
<keyword evidence="1" id="KW-0812">Transmembrane</keyword>
<accession>A0ABM1BXL3</accession>
<evidence type="ECO:0000313" key="3">
    <source>
        <dbReference type="RefSeq" id="XP_013790599.2"/>
    </source>
</evidence>
<evidence type="ECO:0000313" key="2">
    <source>
        <dbReference type="Proteomes" id="UP000694941"/>
    </source>
</evidence>
<dbReference type="RefSeq" id="XP_013790599.2">
    <property type="nucleotide sequence ID" value="XM_013935145.2"/>
</dbReference>
<reference evidence="3" key="1">
    <citation type="submission" date="2025-08" db="UniProtKB">
        <authorList>
            <consortium name="RefSeq"/>
        </authorList>
    </citation>
    <scope>IDENTIFICATION</scope>
    <source>
        <tissue evidence="3">Muscle</tissue>
    </source>
</reference>
<keyword evidence="1" id="KW-0472">Membrane</keyword>
<gene>
    <name evidence="3" type="primary">LOC106474451</name>
</gene>
<keyword evidence="2" id="KW-1185">Reference proteome</keyword>
<keyword evidence="1" id="KW-1133">Transmembrane helix</keyword>
<protein>
    <submittedName>
        <fullName evidence="3">Uncharacterized protein LOC106474451</fullName>
    </submittedName>
</protein>